<proteinExistence type="predicted"/>
<sequence length="98" mass="10725">MCRPSGLPNPHLRLASGSPQGVSAETKPCTGWGRVHRSIDLSGCLILNCSEMQQISLRRRPYERQTRRSDGPDNERGDVKDSWTGKTTGAAFAALTVE</sequence>
<feature type="region of interest" description="Disordered" evidence="1">
    <location>
        <begin position="1"/>
        <end position="29"/>
    </location>
</feature>
<comment type="caution">
    <text evidence="2">The sequence shown here is derived from an EMBL/GenBank/DDBJ whole genome shotgun (WGS) entry which is preliminary data.</text>
</comment>
<name>A0ABP6S7K4_9ACTN</name>
<dbReference type="Proteomes" id="UP001499990">
    <property type="component" value="Unassembled WGS sequence"/>
</dbReference>
<gene>
    <name evidence="2" type="ORF">GCM10020367_14050</name>
</gene>
<evidence type="ECO:0000256" key="1">
    <source>
        <dbReference type="SAM" id="MobiDB-lite"/>
    </source>
</evidence>
<feature type="region of interest" description="Disordered" evidence="1">
    <location>
        <begin position="57"/>
        <end position="85"/>
    </location>
</feature>
<protein>
    <submittedName>
        <fullName evidence="2">Uncharacterized protein</fullName>
    </submittedName>
</protein>
<evidence type="ECO:0000313" key="3">
    <source>
        <dbReference type="Proteomes" id="UP001499990"/>
    </source>
</evidence>
<accession>A0ABP6S7K4</accession>
<organism evidence="2 3">
    <name type="scientific">Streptomyces sannanensis</name>
    <dbReference type="NCBI Taxonomy" id="285536"/>
    <lineage>
        <taxon>Bacteria</taxon>
        <taxon>Bacillati</taxon>
        <taxon>Actinomycetota</taxon>
        <taxon>Actinomycetes</taxon>
        <taxon>Kitasatosporales</taxon>
        <taxon>Streptomycetaceae</taxon>
        <taxon>Streptomyces</taxon>
    </lineage>
</organism>
<keyword evidence="3" id="KW-1185">Reference proteome</keyword>
<evidence type="ECO:0000313" key="2">
    <source>
        <dbReference type="EMBL" id="GAA3369828.1"/>
    </source>
</evidence>
<reference evidence="3" key="1">
    <citation type="journal article" date="2019" name="Int. J. Syst. Evol. Microbiol.">
        <title>The Global Catalogue of Microorganisms (GCM) 10K type strain sequencing project: providing services to taxonomists for standard genome sequencing and annotation.</title>
        <authorList>
            <consortium name="The Broad Institute Genomics Platform"/>
            <consortium name="The Broad Institute Genome Sequencing Center for Infectious Disease"/>
            <person name="Wu L."/>
            <person name="Ma J."/>
        </authorList>
    </citation>
    <scope>NUCLEOTIDE SEQUENCE [LARGE SCALE GENOMIC DNA]</scope>
    <source>
        <strain evidence="3">JCM 9651</strain>
    </source>
</reference>
<feature type="compositionally biased region" description="Basic and acidic residues" evidence="1">
    <location>
        <begin position="60"/>
        <end position="83"/>
    </location>
</feature>
<dbReference type="EMBL" id="BAAAYL010000001">
    <property type="protein sequence ID" value="GAA3369828.1"/>
    <property type="molecule type" value="Genomic_DNA"/>
</dbReference>